<protein>
    <recommendedName>
        <fullName evidence="4">VOC domain-containing protein</fullName>
    </recommendedName>
</protein>
<feature type="compositionally biased region" description="Basic and acidic residues" evidence="1">
    <location>
        <begin position="369"/>
        <end position="379"/>
    </location>
</feature>
<dbReference type="EMBL" id="PKSG01000294">
    <property type="protein sequence ID" value="POR36873.1"/>
    <property type="molecule type" value="Genomic_DNA"/>
</dbReference>
<feature type="compositionally biased region" description="Low complexity" evidence="1">
    <location>
        <begin position="353"/>
        <end position="368"/>
    </location>
</feature>
<dbReference type="STRING" id="94208.A0A2S4L352"/>
<dbReference type="PANTHER" id="PTHR35006">
    <property type="entry name" value="GLYOXALASE FAMILY PROTEIN (AFU_ORTHOLOGUE AFUA_5G14830)"/>
    <property type="match status" value="1"/>
</dbReference>
<feature type="compositionally biased region" description="Polar residues" evidence="1">
    <location>
        <begin position="471"/>
        <end position="491"/>
    </location>
</feature>
<feature type="region of interest" description="Disordered" evidence="1">
    <location>
        <begin position="122"/>
        <end position="150"/>
    </location>
</feature>
<evidence type="ECO:0008006" key="4">
    <source>
        <dbReference type="Google" id="ProtNLM"/>
    </source>
</evidence>
<feature type="region of interest" description="Disordered" evidence="1">
    <location>
        <begin position="347"/>
        <end position="492"/>
    </location>
</feature>
<feature type="region of interest" description="Disordered" evidence="1">
    <location>
        <begin position="260"/>
        <end position="298"/>
    </location>
</feature>
<reference evidence="2 3" key="1">
    <citation type="submission" date="2018-01" db="EMBL/GenBank/DDBJ databases">
        <title>Harnessing the power of phylogenomics to disentangle the directionality and signatures of interkingdom host jumping in the parasitic fungal genus Tolypocladium.</title>
        <authorList>
            <person name="Quandt C.A."/>
            <person name="Patterson W."/>
            <person name="Spatafora J.W."/>
        </authorList>
    </citation>
    <scope>NUCLEOTIDE SEQUENCE [LARGE SCALE GENOMIC DNA]</scope>
    <source>
        <strain evidence="2 3">NRBC 100945</strain>
    </source>
</reference>
<dbReference type="Gene3D" id="3.10.180.10">
    <property type="entry name" value="2,3-Dihydroxybiphenyl 1,2-Dioxygenase, domain 1"/>
    <property type="match status" value="1"/>
</dbReference>
<evidence type="ECO:0000313" key="3">
    <source>
        <dbReference type="Proteomes" id="UP000237481"/>
    </source>
</evidence>
<comment type="caution">
    <text evidence="2">The sequence shown here is derived from an EMBL/GenBank/DDBJ whole genome shotgun (WGS) entry which is preliminary data.</text>
</comment>
<feature type="region of interest" description="Disordered" evidence="1">
    <location>
        <begin position="173"/>
        <end position="223"/>
    </location>
</feature>
<dbReference type="InterPro" id="IPR029068">
    <property type="entry name" value="Glyas_Bleomycin-R_OHBP_Dase"/>
</dbReference>
<feature type="compositionally biased region" description="Low complexity" evidence="1">
    <location>
        <begin position="173"/>
        <end position="192"/>
    </location>
</feature>
<organism evidence="2 3">
    <name type="scientific">Tolypocladium paradoxum</name>
    <dbReference type="NCBI Taxonomy" id="94208"/>
    <lineage>
        <taxon>Eukaryota</taxon>
        <taxon>Fungi</taxon>
        <taxon>Dikarya</taxon>
        <taxon>Ascomycota</taxon>
        <taxon>Pezizomycotina</taxon>
        <taxon>Sordariomycetes</taxon>
        <taxon>Hypocreomycetidae</taxon>
        <taxon>Hypocreales</taxon>
        <taxon>Ophiocordycipitaceae</taxon>
        <taxon>Tolypocladium</taxon>
    </lineage>
</organism>
<evidence type="ECO:0000256" key="1">
    <source>
        <dbReference type="SAM" id="MobiDB-lite"/>
    </source>
</evidence>
<gene>
    <name evidence="2" type="ORF">TPAR_02904</name>
</gene>
<feature type="region of interest" description="Disordered" evidence="1">
    <location>
        <begin position="551"/>
        <end position="575"/>
    </location>
</feature>
<dbReference type="PANTHER" id="PTHR35006:SF3">
    <property type="entry name" value="GLYOXALASE FAMILY PROTEIN (AFU_ORTHOLOGUE AFUA_3G06020)"/>
    <property type="match status" value="1"/>
</dbReference>
<dbReference type="Proteomes" id="UP000237481">
    <property type="component" value="Unassembled WGS sequence"/>
</dbReference>
<keyword evidence="3" id="KW-1185">Reference proteome</keyword>
<feature type="region of interest" description="Disordered" evidence="1">
    <location>
        <begin position="85"/>
        <end position="108"/>
    </location>
</feature>
<feature type="compositionally biased region" description="Polar residues" evidence="1">
    <location>
        <begin position="422"/>
        <end position="431"/>
    </location>
</feature>
<feature type="compositionally biased region" description="Basic and acidic residues" evidence="1">
    <location>
        <begin position="278"/>
        <end position="297"/>
    </location>
</feature>
<feature type="compositionally biased region" description="Basic residues" evidence="1">
    <location>
        <begin position="566"/>
        <end position="575"/>
    </location>
</feature>
<accession>A0A2S4L352</accession>
<feature type="compositionally biased region" description="Low complexity" evidence="1">
    <location>
        <begin position="203"/>
        <end position="223"/>
    </location>
</feature>
<dbReference type="OrthoDB" id="10249419at2759"/>
<sequence>MVVPFVEVSHLPSSASFFSAILQPLGLGYINAARDDPPSSITFGTSGHPILQIRQASPPRLSSLVFTAPSRSAVVRFHDCGLRSNPRLLPESQGQGQRGPTRKDGGEDDVVRAALLDLDGNSMEVVYPDPRRPQDAVQYSDAPVRRTQSTTDEVGRILEWNYDVASAAPRAAASTTSARLSSAAAPSPSPRRAVPRSRHADNSTQPPMSASPPQSASSNSNSGGINASTVVGALLGVAAGAALTYGIVSRDKGRALRHDVDVQVPRTLPRRATFPERPAPEDSRSGYQQDHHDKKTAVLDSVPRRIAFSYPDKDGLYTYDHDYGYDYSRRHDHDDWLPQRCLTQGTHQSIAGQSPATKSAAQSSATRSRAVDDGYDTRSRRSSRAASVRSRSEVPLQRAPLSVAGLDERSHARAPSRHSIAPKSSYSSGSRTVRPAYEPEPSTYVSARTHRASTALGPSRPLPEHEPPYRTQVSGSSRIPASRAQGSNAPSCVSARQIRLPATQAPSHVSARQIALPATQAPSYVSARDMALPASGVGSSHANWDDDLDSVVPGDSISCVGSRAGSSRRSRTHRY</sequence>
<evidence type="ECO:0000313" key="2">
    <source>
        <dbReference type="EMBL" id="POR36873.1"/>
    </source>
</evidence>
<name>A0A2S4L352_9HYPO</name>
<dbReference type="AlphaFoldDB" id="A0A2S4L352"/>
<proteinExistence type="predicted"/>